<feature type="domain" description="Protein FecR C-terminal" evidence="3">
    <location>
        <begin position="316"/>
        <end position="385"/>
    </location>
</feature>
<dbReference type="GO" id="GO:0016989">
    <property type="term" value="F:sigma factor antagonist activity"/>
    <property type="evidence" value="ECO:0007669"/>
    <property type="project" value="TreeGrafter"/>
</dbReference>
<dbReference type="Gene3D" id="3.55.50.30">
    <property type="match status" value="1"/>
</dbReference>
<dbReference type="AlphaFoldDB" id="A0A3Q9IMM6"/>
<dbReference type="Proteomes" id="UP000270673">
    <property type="component" value="Chromosome"/>
</dbReference>
<keyword evidence="5" id="KW-1185">Reference proteome</keyword>
<proteinExistence type="predicted"/>
<dbReference type="PANTHER" id="PTHR30273">
    <property type="entry name" value="PERIPLASMIC SIGNAL SENSOR AND SIGMA FACTOR ACTIVATOR FECR-RELATED"/>
    <property type="match status" value="1"/>
</dbReference>
<dbReference type="Pfam" id="PF04773">
    <property type="entry name" value="FecR"/>
    <property type="match status" value="1"/>
</dbReference>
<feature type="transmembrane region" description="Helical" evidence="1">
    <location>
        <begin position="89"/>
        <end position="108"/>
    </location>
</feature>
<keyword evidence="1" id="KW-0472">Membrane</keyword>
<dbReference type="Gene3D" id="2.60.120.1440">
    <property type="match status" value="1"/>
</dbReference>
<reference evidence="4 5" key="1">
    <citation type="submission" date="2018-10" db="EMBL/GenBank/DDBJ databases">
        <title>Butyricimonas faecalis sp. nov., isolated from human faeces and emended description of the genus Butyricimonas.</title>
        <authorList>
            <person name="Le Roy T."/>
            <person name="Van der Smissen P."/>
            <person name="Paquot A."/>
            <person name="Delzenne N."/>
            <person name="Muccioli G."/>
            <person name="Collet J.-F."/>
            <person name="Cani P.D."/>
        </authorList>
    </citation>
    <scope>NUCLEOTIDE SEQUENCE [LARGE SCALE GENOMIC DNA]</scope>
    <source>
        <strain evidence="4 5">H184</strain>
    </source>
</reference>
<dbReference type="InterPro" id="IPR012373">
    <property type="entry name" value="Ferrdict_sens_TM"/>
</dbReference>
<dbReference type="InterPro" id="IPR032508">
    <property type="entry name" value="FecR_C"/>
</dbReference>
<evidence type="ECO:0000256" key="1">
    <source>
        <dbReference type="SAM" id="Phobius"/>
    </source>
</evidence>
<dbReference type="EMBL" id="CP032819">
    <property type="protein sequence ID" value="AZS28655.1"/>
    <property type="molecule type" value="Genomic_DNA"/>
</dbReference>
<accession>A0A3Q9IMM6</accession>
<evidence type="ECO:0000313" key="4">
    <source>
        <dbReference type="EMBL" id="AZS28655.1"/>
    </source>
</evidence>
<sequence length="389" mass="45421">MKESIEYIDWEIISKSFREELTGEEREKLERWLVASEKHRFFYERARVGGETNPAEGVDRQVLQVRKKELMRKASKMNEKKIYRKPLRFMWYAAAIVLPLVAAIGMWLSMRGEKGEVVVAERVQPGSGRVILELNDGRTYFLDSIRSVETGVEGSFAKAESKSLVYEKQESEELVYNKMIVPRAGEYALTLSDGTRVWLNSETEIRYPVAFGKDRRTVFLSGEAYFEVEKDENKPFYVVLDDVEVKVYGTSFNVNSHYRGRVQTTLVEGKVGIRVNSTGKERILLPNQMAEYDVKKREIEVKDVETYYYTAWRKGEFVFQDETIEEIMDRLCRWYGMEVFYENEHVKEKHFSGIITRFSNVTDILHLIEETATVKFDVKENIITVSDLK</sequence>
<protein>
    <submittedName>
        <fullName evidence="4">FecR family protein</fullName>
    </submittedName>
</protein>
<dbReference type="KEGG" id="buy:D8S85_03195"/>
<evidence type="ECO:0000259" key="2">
    <source>
        <dbReference type="Pfam" id="PF04773"/>
    </source>
</evidence>
<dbReference type="InterPro" id="IPR006860">
    <property type="entry name" value="FecR"/>
</dbReference>
<name>A0A3Q9IMM6_9BACT</name>
<dbReference type="Pfam" id="PF16344">
    <property type="entry name" value="FecR_C"/>
    <property type="match status" value="1"/>
</dbReference>
<dbReference type="FunFam" id="2.60.120.1440:FF:000001">
    <property type="entry name" value="Putative anti-sigma factor"/>
    <property type="match status" value="1"/>
</dbReference>
<organism evidence="4 5">
    <name type="scientific">Butyricimonas faecalis</name>
    <dbReference type="NCBI Taxonomy" id="2093856"/>
    <lineage>
        <taxon>Bacteria</taxon>
        <taxon>Pseudomonadati</taxon>
        <taxon>Bacteroidota</taxon>
        <taxon>Bacteroidia</taxon>
        <taxon>Bacteroidales</taxon>
        <taxon>Odoribacteraceae</taxon>
        <taxon>Butyricimonas</taxon>
    </lineage>
</organism>
<dbReference type="OrthoDB" id="699645at2"/>
<keyword evidence="1" id="KW-1133">Transmembrane helix</keyword>
<gene>
    <name evidence="4" type="ORF">D8S85_03195</name>
</gene>
<keyword evidence="1" id="KW-0812">Transmembrane</keyword>
<feature type="domain" description="FecR protein" evidence="2">
    <location>
        <begin position="186"/>
        <end position="271"/>
    </location>
</feature>
<evidence type="ECO:0000313" key="5">
    <source>
        <dbReference type="Proteomes" id="UP000270673"/>
    </source>
</evidence>
<dbReference type="PANTHER" id="PTHR30273:SF2">
    <property type="entry name" value="PROTEIN FECR"/>
    <property type="match status" value="1"/>
</dbReference>
<dbReference type="RefSeq" id="WP_106624835.1">
    <property type="nucleotide sequence ID" value="NZ_CP032819.1"/>
</dbReference>
<evidence type="ECO:0000259" key="3">
    <source>
        <dbReference type="Pfam" id="PF16344"/>
    </source>
</evidence>